<organism evidence="2 3">
    <name type="scientific">Colletotrichum melonis</name>
    <dbReference type="NCBI Taxonomy" id="1209925"/>
    <lineage>
        <taxon>Eukaryota</taxon>
        <taxon>Fungi</taxon>
        <taxon>Dikarya</taxon>
        <taxon>Ascomycota</taxon>
        <taxon>Pezizomycotina</taxon>
        <taxon>Sordariomycetes</taxon>
        <taxon>Hypocreomycetidae</taxon>
        <taxon>Glomerellales</taxon>
        <taxon>Glomerellaceae</taxon>
        <taxon>Colletotrichum</taxon>
        <taxon>Colletotrichum acutatum species complex</taxon>
    </lineage>
</organism>
<evidence type="ECO:0000313" key="3">
    <source>
        <dbReference type="Proteomes" id="UP001239795"/>
    </source>
</evidence>
<feature type="compositionally biased region" description="Basic residues" evidence="1">
    <location>
        <begin position="51"/>
        <end position="66"/>
    </location>
</feature>
<dbReference type="Proteomes" id="UP001239795">
    <property type="component" value="Unassembled WGS sequence"/>
</dbReference>
<dbReference type="EMBL" id="MLGG01000012">
    <property type="protein sequence ID" value="KAK1460926.1"/>
    <property type="molecule type" value="Genomic_DNA"/>
</dbReference>
<evidence type="ECO:0000313" key="2">
    <source>
        <dbReference type="EMBL" id="KAK1460926.1"/>
    </source>
</evidence>
<dbReference type="AlphaFoldDB" id="A0AAI9UPG2"/>
<accession>A0AAI9UPG2</accession>
<evidence type="ECO:0000256" key="1">
    <source>
        <dbReference type="SAM" id="MobiDB-lite"/>
    </source>
</evidence>
<name>A0AAI9UPG2_9PEZI</name>
<sequence length="66" mass="7451">MKSNAWHPPSSRQASTEATIIQPTQQFLSTSSSQAQTTPVSNIPRPFSKPYSRRLRPRRCAAKKRP</sequence>
<reference evidence="2 3" key="1">
    <citation type="submission" date="2016-10" db="EMBL/GenBank/DDBJ databases">
        <title>The genome sequence of Colletotrichum fioriniae PJ7.</title>
        <authorList>
            <person name="Baroncelli R."/>
        </authorList>
    </citation>
    <scope>NUCLEOTIDE SEQUENCE [LARGE SCALE GENOMIC DNA]</scope>
    <source>
        <strain evidence="2">Col 31</strain>
    </source>
</reference>
<comment type="caution">
    <text evidence="2">The sequence shown here is derived from an EMBL/GenBank/DDBJ whole genome shotgun (WGS) entry which is preliminary data.</text>
</comment>
<protein>
    <submittedName>
        <fullName evidence="2">Uncharacterized protein</fullName>
    </submittedName>
</protein>
<proteinExistence type="predicted"/>
<feature type="compositionally biased region" description="Polar residues" evidence="1">
    <location>
        <begin position="27"/>
        <end position="41"/>
    </location>
</feature>
<gene>
    <name evidence="2" type="ORF">CMEL01_15223</name>
</gene>
<keyword evidence="3" id="KW-1185">Reference proteome</keyword>
<feature type="region of interest" description="Disordered" evidence="1">
    <location>
        <begin position="27"/>
        <end position="66"/>
    </location>
</feature>